<evidence type="ECO:0000256" key="2">
    <source>
        <dbReference type="ARBA" id="ARBA00022475"/>
    </source>
</evidence>
<evidence type="ECO:0000256" key="7">
    <source>
        <dbReference type="SAM" id="Phobius"/>
    </source>
</evidence>
<evidence type="ECO:0000256" key="4">
    <source>
        <dbReference type="ARBA" id="ARBA00023224"/>
    </source>
</evidence>
<evidence type="ECO:0000256" key="3">
    <source>
        <dbReference type="ARBA" id="ARBA00023136"/>
    </source>
</evidence>
<keyword evidence="4 6" id="KW-0807">Transducer</keyword>
<dbReference type="Pfam" id="PF12729">
    <property type="entry name" value="4HB_MCP_1"/>
    <property type="match status" value="1"/>
</dbReference>
<dbReference type="Gene3D" id="1.10.287.950">
    <property type="entry name" value="Methyl-accepting chemotaxis protein"/>
    <property type="match status" value="1"/>
</dbReference>
<dbReference type="CDD" id="cd06225">
    <property type="entry name" value="HAMP"/>
    <property type="match status" value="1"/>
</dbReference>
<keyword evidence="7" id="KW-1133">Transmembrane helix</keyword>
<evidence type="ECO:0000259" key="9">
    <source>
        <dbReference type="PROSITE" id="PS50885"/>
    </source>
</evidence>
<evidence type="ECO:0000256" key="1">
    <source>
        <dbReference type="ARBA" id="ARBA00004236"/>
    </source>
</evidence>
<dbReference type="CDD" id="cd11386">
    <property type="entry name" value="MCP_signal"/>
    <property type="match status" value="1"/>
</dbReference>
<dbReference type="SMART" id="SM00283">
    <property type="entry name" value="MA"/>
    <property type="match status" value="1"/>
</dbReference>
<accession>A0ABT9V3C0</accession>
<comment type="caution">
    <text evidence="10">The sequence shown here is derived from an EMBL/GenBank/DDBJ whole genome shotgun (WGS) entry which is preliminary data.</text>
</comment>
<evidence type="ECO:0000313" key="11">
    <source>
        <dbReference type="Proteomes" id="UP001231362"/>
    </source>
</evidence>
<dbReference type="Gene3D" id="6.10.340.10">
    <property type="match status" value="1"/>
</dbReference>
<dbReference type="PROSITE" id="PS50111">
    <property type="entry name" value="CHEMOTAXIS_TRANSDUC_2"/>
    <property type="match status" value="1"/>
</dbReference>
<dbReference type="EMBL" id="JAUSTU010000006">
    <property type="protein sequence ID" value="MDQ0155440.1"/>
    <property type="molecule type" value="Genomic_DNA"/>
</dbReference>
<dbReference type="Pfam" id="PF00015">
    <property type="entry name" value="MCPsignal"/>
    <property type="match status" value="1"/>
</dbReference>
<dbReference type="PANTHER" id="PTHR32089">
    <property type="entry name" value="METHYL-ACCEPTING CHEMOTAXIS PROTEIN MCPB"/>
    <property type="match status" value="1"/>
</dbReference>
<comment type="similarity">
    <text evidence="5">Belongs to the methyl-accepting chemotaxis (MCP) protein family.</text>
</comment>
<keyword evidence="7" id="KW-0812">Transmembrane</keyword>
<dbReference type="Pfam" id="PF00672">
    <property type="entry name" value="HAMP"/>
    <property type="match status" value="1"/>
</dbReference>
<dbReference type="PROSITE" id="PS50885">
    <property type="entry name" value="HAMP"/>
    <property type="match status" value="1"/>
</dbReference>
<evidence type="ECO:0000259" key="8">
    <source>
        <dbReference type="PROSITE" id="PS50111"/>
    </source>
</evidence>
<dbReference type="PRINTS" id="PR00260">
    <property type="entry name" value="CHEMTRNSDUCR"/>
</dbReference>
<protein>
    <submittedName>
        <fullName evidence="10">Methyl-accepting chemotaxis protein</fullName>
    </submittedName>
</protein>
<feature type="domain" description="Methyl-accepting transducer" evidence="8">
    <location>
        <begin position="278"/>
        <end position="514"/>
    </location>
</feature>
<comment type="subcellular location">
    <subcellularLocation>
        <location evidence="1">Cell membrane</location>
    </subcellularLocation>
</comment>
<dbReference type="SUPFAM" id="SSF58104">
    <property type="entry name" value="Methyl-accepting chemotaxis protein (MCP) signaling domain"/>
    <property type="match status" value="1"/>
</dbReference>
<dbReference type="PANTHER" id="PTHR32089:SF112">
    <property type="entry name" value="LYSOZYME-LIKE PROTEIN-RELATED"/>
    <property type="match status" value="1"/>
</dbReference>
<sequence length="566" mass="62218">MNMTVRKKILLSFFSIILLLAIVTGITYFQFEKIDNRYALLLEGSTEKIKLTNDLVLSNSDEIMYIQNYLISGDENSLNSFNTTREHFQNTIETLRTLTTDEEVGMTLIDNIMAAEVEYSAIASKMIEYKKLDYSERYIHAMEKEGQPAKEKLTALANELLNYQQKNLNAISKELSKQTKLIMVTVLIISIIAVLMGVAIALTLSKSISGPVQLISKGAEEITKGNLMIEAIKVKSRDEIGKLATSFNEMAETLREIIHEVNLTSEQVASSSEELMASSEQTTSATNQVVQSIQEVSNTIEIQGRNTEESVNAIAEITIGVQRIADSTGTVAESASETTKQATIGNEYIHKVVGQMDEIYRSTTDTNSMMKALESRTNEIGVIISVITDIADQTNLLALNAAIESARAGEHGKGFAVVADEVRKLAEQSRKSANQIGEIIQLIQKDTGKAAEITNDGNEIAKNGLILAEETRRTFDQILRSIEGVNSQTQELSAISEEMSASIEQVHTLIEEVAQLARISSNNTSEIASASQEQLATLEEVTASATALAERAEILRGLISKFRLRD</sequence>
<keyword evidence="3 7" id="KW-0472">Membrane</keyword>
<feature type="domain" description="HAMP" evidence="9">
    <location>
        <begin position="206"/>
        <end position="259"/>
    </location>
</feature>
<dbReference type="InterPro" id="IPR004089">
    <property type="entry name" value="MCPsignal_dom"/>
</dbReference>
<dbReference type="Proteomes" id="UP001231362">
    <property type="component" value="Unassembled WGS sequence"/>
</dbReference>
<keyword evidence="2" id="KW-1003">Cell membrane</keyword>
<feature type="transmembrane region" description="Helical" evidence="7">
    <location>
        <begin position="181"/>
        <end position="204"/>
    </location>
</feature>
<keyword evidence="11" id="KW-1185">Reference proteome</keyword>
<proteinExistence type="inferred from homology"/>
<dbReference type="SMART" id="SM00304">
    <property type="entry name" value="HAMP"/>
    <property type="match status" value="1"/>
</dbReference>
<organism evidence="10 11">
    <name type="scientific">Anoxybacillus andreesenii</name>
    <dbReference type="NCBI Taxonomy" id="1325932"/>
    <lineage>
        <taxon>Bacteria</taxon>
        <taxon>Bacillati</taxon>
        <taxon>Bacillota</taxon>
        <taxon>Bacilli</taxon>
        <taxon>Bacillales</taxon>
        <taxon>Anoxybacillaceae</taxon>
        <taxon>Anoxybacillus</taxon>
    </lineage>
</organism>
<name>A0ABT9V3C0_9BACL</name>
<reference evidence="10 11" key="1">
    <citation type="submission" date="2023-07" db="EMBL/GenBank/DDBJ databases">
        <title>Genomic Encyclopedia of Type Strains, Phase IV (KMG-IV): sequencing the most valuable type-strain genomes for metagenomic binning, comparative biology and taxonomic classification.</title>
        <authorList>
            <person name="Goeker M."/>
        </authorList>
    </citation>
    <scope>NUCLEOTIDE SEQUENCE [LARGE SCALE GENOMIC DNA]</scope>
    <source>
        <strain evidence="10 11">DSM 23948</strain>
    </source>
</reference>
<evidence type="ECO:0000256" key="6">
    <source>
        <dbReference type="PROSITE-ProRule" id="PRU00284"/>
    </source>
</evidence>
<evidence type="ECO:0000256" key="5">
    <source>
        <dbReference type="ARBA" id="ARBA00029447"/>
    </source>
</evidence>
<dbReference type="InterPro" id="IPR024478">
    <property type="entry name" value="HlyB_4HB_MCP"/>
</dbReference>
<evidence type="ECO:0000313" key="10">
    <source>
        <dbReference type="EMBL" id="MDQ0155440.1"/>
    </source>
</evidence>
<gene>
    <name evidence="10" type="ORF">J2S07_001745</name>
</gene>
<dbReference type="InterPro" id="IPR004090">
    <property type="entry name" value="Chemotax_Me-accpt_rcpt"/>
</dbReference>
<dbReference type="InterPro" id="IPR003660">
    <property type="entry name" value="HAMP_dom"/>
</dbReference>
<dbReference type="RefSeq" id="WP_307150001.1">
    <property type="nucleotide sequence ID" value="NZ_JAUSTU010000006.1"/>
</dbReference>